<evidence type="ECO:0000256" key="2">
    <source>
        <dbReference type="ARBA" id="ARBA00022723"/>
    </source>
</evidence>
<evidence type="ECO:0000256" key="4">
    <source>
        <dbReference type="ARBA" id="ARBA00022801"/>
    </source>
</evidence>
<dbReference type="EC" id="5.6.2.4" evidence="11"/>
<dbReference type="InterPro" id="IPR027417">
    <property type="entry name" value="P-loop_NTPase"/>
</dbReference>
<feature type="domain" description="Helicase ATP-binding" evidence="12">
    <location>
        <begin position="106"/>
        <end position="293"/>
    </location>
</feature>
<dbReference type="Pfam" id="PF16124">
    <property type="entry name" value="RecQ_Zn_bind"/>
    <property type="match status" value="1"/>
</dbReference>
<dbReference type="PROSITE" id="PS51194">
    <property type="entry name" value="HELICASE_CTER"/>
    <property type="match status" value="1"/>
</dbReference>
<dbReference type="InterPro" id="IPR002464">
    <property type="entry name" value="DNA/RNA_helicase_DEAH_CS"/>
</dbReference>
<name>A0ABQ7J5Q7_9APIC</name>
<evidence type="ECO:0000256" key="11">
    <source>
        <dbReference type="RuleBase" id="RU364117"/>
    </source>
</evidence>
<dbReference type="Pfam" id="PF00270">
    <property type="entry name" value="DEAD"/>
    <property type="match status" value="1"/>
</dbReference>
<comment type="caution">
    <text evidence="14">The sequence shown here is derived from an EMBL/GenBank/DDBJ whole genome shotgun (WGS) entry which is preliminary data.</text>
</comment>
<evidence type="ECO:0000256" key="10">
    <source>
        <dbReference type="ARBA" id="ARBA00034617"/>
    </source>
</evidence>
<keyword evidence="15" id="KW-1185">Reference proteome</keyword>
<organism evidence="14 15">
    <name type="scientific">Cardiosporidium cionae</name>
    <dbReference type="NCBI Taxonomy" id="476202"/>
    <lineage>
        <taxon>Eukaryota</taxon>
        <taxon>Sar</taxon>
        <taxon>Alveolata</taxon>
        <taxon>Apicomplexa</taxon>
        <taxon>Aconoidasida</taxon>
        <taxon>Nephromycida</taxon>
        <taxon>Cardiosporidium</taxon>
    </lineage>
</organism>
<dbReference type="PROSITE" id="PS51192">
    <property type="entry name" value="HELICASE_ATP_BIND_1"/>
    <property type="match status" value="1"/>
</dbReference>
<comment type="subcellular location">
    <subcellularLocation>
        <location evidence="11">Nucleus</location>
    </subcellularLocation>
</comment>
<evidence type="ECO:0000259" key="12">
    <source>
        <dbReference type="PROSITE" id="PS51192"/>
    </source>
</evidence>
<keyword evidence="9 11" id="KW-0539">Nucleus</keyword>
<dbReference type="Gene3D" id="1.10.10.10">
    <property type="entry name" value="Winged helix-like DNA-binding domain superfamily/Winged helix DNA-binding domain"/>
    <property type="match status" value="1"/>
</dbReference>
<comment type="catalytic activity">
    <reaction evidence="10 11">
        <text>Couples ATP hydrolysis with the unwinding of duplex DNA by translocating in the 3'-5' direction.</text>
        <dbReference type="EC" id="5.6.2.4"/>
    </reaction>
</comment>
<dbReference type="Pfam" id="PF00271">
    <property type="entry name" value="Helicase_C"/>
    <property type="match status" value="1"/>
</dbReference>
<evidence type="ECO:0000256" key="3">
    <source>
        <dbReference type="ARBA" id="ARBA00022741"/>
    </source>
</evidence>
<evidence type="ECO:0000313" key="15">
    <source>
        <dbReference type="Proteomes" id="UP000823046"/>
    </source>
</evidence>
<dbReference type="Gene3D" id="3.40.50.300">
    <property type="entry name" value="P-loop containing nucleotide triphosphate hydrolases"/>
    <property type="match status" value="2"/>
</dbReference>
<dbReference type="InterPro" id="IPR036388">
    <property type="entry name" value="WH-like_DNA-bd_sf"/>
</dbReference>
<gene>
    <name evidence="14" type="ORF">IE077_001233</name>
</gene>
<proteinExistence type="inferred from homology"/>
<dbReference type="PANTHER" id="PTHR13710:SF105">
    <property type="entry name" value="ATP-DEPENDENT DNA HELICASE Q1"/>
    <property type="match status" value="1"/>
</dbReference>
<keyword evidence="7" id="KW-0238">DNA-binding</keyword>
<dbReference type="PANTHER" id="PTHR13710">
    <property type="entry name" value="DNA HELICASE RECQ FAMILY MEMBER"/>
    <property type="match status" value="1"/>
</dbReference>
<accession>A0ABQ7J5Q7</accession>
<dbReference type="InterPro" id="IPR001650">
    <property type="entry name" value="Helicase_C-like"/>
</dbReference>
<evidence type="ECO:0000256" key="5">
    <source>
        <dbReference type="ARBA" id="ARBA00022806"/>
    </source>
</evidence>
<dbReference type="InterPro" id="IPR014001">
    <property type="entry name" value="Helicase_ATP-bd"/>
</dbReference>
<protein>
    <recommendedName>
        <fullName evidence="11">ATP-dependent DNA helicase</fullName>
        <ecNumber evidence="11">5.6.2.4</ecNumber>
    </recommendedName>
</protein>
<feature type="non-terminal residue" evidence="14">
    <location>
        <position position="1"/>
    </location>
</feature>
<evidence type="ECO:0000256" key="7">
    <source>
        <dbReference type="ARBA" id="ARBA00023125"/>
    </source>
</evidence>
<dbReference type="InterPro" id="IPR011545">
    <property type="entry name" value="DEAD/DEAH_box_helicase_dom"/>
</dbReference>
<dbReference type="InterPro" id="IPR032284">
    <property type="entry name" value="RecQ_Zn-bd"/>
</dbReference>
<keyword evidence="6 11" id="KW-0067">ATP-binding</keyword>
<dbReference type="GO" id="GO:0004386">
    <property type="term" value="F:helicase activity"/>
    <property type="evidence" value="ECO:0007669"/>
    <property type="project" value="UniProtKB-KW"/>
</dbReference>
<dbReference type="SMART" id="SM00490">
    <property type="entry name" value="HELICc"/>
    <property type="match status" value="1"/>
</dbReference>
<dbReference type="SMART" id="SM00487">
    <property type="entry name" value="DEXDc"/>
    <property type="match status" value="1"/>
</dbReference>
<evidence type="ECO:0000256" key="9">
    <source>
        <dbReference type="ARBA" id="ARBA00023242"/>
    </source>
</evidence>
<reference evidence="14 15" key="1">
    <citation type="journal article" date="2020" name="bioRxiv">
        <title>Metabolic contributions of an alphaproteobacterial endosymbiont in the apicomplexan Cardiosporidium cionae.</title>
        <authorList>
            <person name="Hunter E.S."/>
            <person name="Paight C.J."/>
            <person name="Lane C.E."/>
        </authorList>
    </citation>
    <scope>NUCLEOTIDE SEQUENCE [LARGE SCALE GENOMIC DNA]</scope>
    <source>
        <strain evidence="14">ESH_2018</strain>
    </source>
</reference>
<evidence type="ECO:0000256" key="1">
    <source>
        <dbReference type="ARBA" id="ARBA00005446"/>
    </source>
</evidence>
<dbReference type="PROSITE" id="PS00690">
    <property type="entry name" value="DEAH_ATP_HELICASE"/>
    <property type="match status" value="1"/>
</dbReference>
<comment type="similarity">
    <text evidence="1 11">Belongs to the helicase family. RecQ subfamily.</text>
</comment>
<feature type="domain" description="Helicase C-terminal" evidence="13">
    <location>
        <begin position="317"/>
        <end position="471"/>
    </location>
</feature>
<dbReference type="InterPro" id="IPR004589">
    <property type="entry name" value="DNA_helicase_ATP-dep_RecQ"/>
</dbReference>
<comment type="catalytic activity">
    <reaction evidence="11">
        <text>ATP + H2O = ADP + phosphate + H(+)</text>
        <dbReference type="Rhea" id="RHEA:13065"/>
        <dbReference type="ChEBI" id="CHEBI:15377"/>
        <dbReference type="ChEBI" id="CHEBI:15378"/>
        <dbReference type="ChEBI" id="CHEBI:30616"/>
        <dbReference type="ChEBI" id="CHEBI:43474"/>
        <dbReference type="ChEBI" id="CHEBI:456216"/>
    </reaction>
</comment>
<keyword evidence="5 11" id="KW-0347">Helicase</keyword>
<keyword evidence="3 11" id="KW-0547">Nucleotide-binding</keyword>
<keyword evidence="2" id="KW-0479">Metal-binding</keyword>
<dbReference type="EMBL" id="JADAQX010000838">
    <property type="protein sequence ID" value="KAF8819288.1"/>
    <property type="molecule type" value="Genomic_DNA"/>
</dbReference>
<keyword evidence="8" id="KW-0413">Isomerase</keyword>
<sequence>VPSGAEANKKQEVTSTSADETVLQRRFQSLSATEISIKAQIQGLEKQLGSIMSQKESIQAQLMEILHRELSQDWSVETHSWSKQLREIMKDYFGLSVYRKNQLEVMNCLLSKNDALLIMPTGGGKSICFQVPALLRNCGLTLVVSPLISLMHDQVMALRAINIFASFLTSQNTKDEAKEIQDAMKMLHNSLIDSQMKNASTLRFLYITPERIAKSKYFMSSLEKIHDAGNLSMIVIDEVHCVSQWGHAFRQDYLRLSILKKHFQSVPLLLLTATATAEVIADVKKMLDIPFCQVFRSHINRPNLFYEVKYKPKQSDEVIQLLASFIKQFPSNYPGIIYCISRKDAQFVCGELMKSFNISCAYYHSDVDTKTRLEVQNKWSEGLVQVVVATVAFGMGINKEDVRFVIHHTLPKSPESYYQETGRAGRDGRPAHCLLLYRSSDVCRHSVMVYWEATGLNLLYKMVTLCTQRVCRRQFLCHHFGDAYVDCNNMCDICLFTSEYKAASSSSNVEMIDIESTSERSKRPKVTPTPAAYSSKMHHFDSCDIALLKQAIRSLLNFLYAIKGDSNKKNTLLQLQTEWKKRLSIQNFGDRAALADSEMLQAIIINLVVRNALKEEFYHTAYSTNSYIQLSEEGIILYKRLEKESDDHYPTLSINFQLLNGSPYTFSLYQIRTSALHTFMQADSKYLHFVREDAEE</sequence>
<dbReference type="NCBIfam" id="TIGR00614">
    <property type="entry name" value="recQ_fam"/>
    <property type="match status" value="1"/>
</dbReference>
<dbReference type="Proteomes" id="UP000823046">
    <property type="component" value="Unassembled WGS sequence"/>
</dbReference>
<evidence type="ECO:0000256" key="8">
    <source>
        <dbReference type="ARBA" id="ARBA00023235"/>
    </source>
</evidence>
<dbReference type="SUPFAM" id="SSF52540">
    <property type="entry name" value="P-loop containing nucleoside triphosphate hydrolases"/>
    <property type="match status" value="1"/>
</dbReference>
<dbReference type="CDD" id="cd18794">
    <property type="entry name" value="SF2_C_RecQ"/>
    <property type="match status" value="1"/>
</dbReference>
<keyword evidence="4 11" id="KW-0378">Hydrolase</keyword>
<evidence type="ECO:0000313" key="14">
    <source>
        <dbReference type="EMBL" id="KAF8819288.1"/>
    </source>
</evidence>
<evidence type="ECO:0000256" key="6">
    <source>
        <dbReference type="ARBA" id="ARBA00022840"/>
    </source>
</evidence>
<evidence type="ECO:0000259" key="13">
    <source>
        <dbReference type="PROSITE" id="PS51194"/>
    </source>
</evidence>